<dbReference type="KEGG" id="ala:BFG52_07610"/>
<protein>
    <recommendedName>
        <fullName evidence="1">KilA-N DNA-binding domain-containing protein</fullName>
    </recommendedName>
</protein>
<reference evidence="2 3" key="1">
    <citation type="submission" date="2016-08" db="EMBL/GenBank/DDBJ databases">
        <authorList>
            <person name="Seilhamer J.J."/>
        </authorList>
    </citation>
    <scope>NUCLEOTIDE SEQUENCE [LARGE SCALE GENOMIC DNA]</scope>
    <source>
        <strain evidence="2 3">BRTC-1</strain>
    </source>
</reference>
<organism evidence="2 3">
    <name type="scientific">Acinetobacter larvae</name>
    <dbReference type="NCBI Taxonomy" id="1789224"/>
    <lineage>
        <taxon>Bacteria</taxon>
        <taxon>Pseudomonadati</taxon>
        <taxon>Pseudomonadota</taxon>
        <taxon>Gammaproteobacteria</taxon>
        <taxon>Moraxellales</taxon>
        <taxon>Moraxellaceae</taxon>
        <taxon>Acinetobacter</taxon>
    </lineage>
</organism>
<sequence length="265" mass="30102">MNALINTPVCIADKQTSIIEYQSVPVMTTEQLADFYGTETDNVKKNFSNNTSRFIEGKHYFKVEGAELKAFKNMVTGIHHVPKHTARLMLWTEKGAARHAKILDTDQSWNVFEQLEDCYFNFKKQSQQNDLTLPNFADPAEAAIAWAAEYKAKQIAQQERDHAVATKAEIGKRREATAMATASAKSREAEKLKEQLGESKNYASIKAVETVTGEKFNWRTLKKWCQDNGKKIKDIYDANYGSVKTYPKDAWQAVYGIKLNSIFRA</sequence>
<dbReference type="EMBL" id="CP016895">
    <property type="protein sequence ID" value="AOA58231.1"/>
    <property type="molecule type" value="Genomic_DNA"/>
</dbReference>
<evidence type="ECO:0000259" key="1">
    <source>
        <dbReference type="Pfam" id="PF10543"/>
    </source>
</evidence>
<dbReference type="OrthoDB" id="79831at2"/>
<dbReference type="STRING" id="1789224.BFG52_07610"/>
<evidence type="ECO:0000313" key="2">
    <source>
        <dbReference type="EMBL" id="AOA58231.1"/>
    </source>
</evidence>
<accession>A0A1B2LZ83</accession>
<dbReference type="RefSeq" id="WP_067554250.1">
    <property type="nucleotide sequence ID" value="NZ_CP016895.1"/>
</dbReference>
<dbReference type="Proteomes" id="UP000093391">
    <property type="component" value="Chromosome"/>
</dbReference>
<dbReference type="AlphaFoldDB" id="A0A1B2LZ83"/>
<dbReference type="InterPro" id="IPR018873">
    <property type="entry name" value="KilA-N_DNA-bd_domain"/>
</dbReference>
<gene>
    <name evidence="2" type="ORF">BFG52_07610</name>
</gene>
<keyword evidence="3" id="KW-1185">Reference proteome</keyword>
<evidence type="ECO:0000313" key="3">
    <source>
        <dbReference type="Proteomes" id="UP000093391"/>
    </source>
</evidence>
<proteinExistence type="predicted"/>
<dbReference type="Pfam" id="PF10543">
    <property type="entry name" value="ORF6N"/>
    <property type="match status" value="1"/>
</dbReference>
<name>A0A1B2LZ83_9GAMM</name>
<feature type="domain" description="KilA-N DNA-binding" evidence="1">
    <location>
        <begin position="17"/>
        <end position="102"/>
    </location>
</feature>